<dbReference type="AlphaFoldDB" id="A0A7R8WLP7"/>
<gene>
    <name evidence="1" type="ORF">CTOB1V02_LOCUS11921</name>
</gene>
<protein>
    <submittedName>
        <fullName evidence="1">Uncharacterized protein</fullName>
    </submittedName>
</protein>
<evidence type="ECO:0000313" key="1">
    <source>
        <dbReference type="EMBL" id="CAD7234103.1"/>
    </source>
</evidence>
<dbReference type="EMBL" id="OB667757">
    <property type="protein sequence ID" value="CAD7234103.1"/>
    <property type="molecule type" value="Genomic_DNA"/>
</dbReference>
<accession>A0A7R8WLP7</accession>
<feature type="non-terminal residue" evidence="1">
    <location>
        <position position="380"/>
    </location>
</feature>
<sequence length="380" mass="42828">RFSQDDDDVLTRSRFRCDFLCRLSTEVRAESVYNLGEVSITSDAELDTPLTGILKGHIFLKNSAQPMDRKNIFKATLRLSGDLVGDPLDESLDVIIAYHAIEVKVEHKKGETSFSCHSDVSWDFRSHERFLVGRINLKVPGSMFLEDATLSTSTKYIYSSSRDLKIDHILTVANPSLETEINVKYSLMVDAVECSGQFSIGDPEEEYFLLEHSHVTSAMPKGLKLLLKARVLQNSVSLEAGGSTRKKASTLHFRGEGFLPVFQMEAVSAKFNAERRGDGPVQTYVLKMESKWPGGDGKEALFSFDNEAVIERDFSKFVSSLEHPWLFHPVSVDIQLTKKHETHDQYSADAELKWNPKDGGYLDAEGELTLQRRNMVRHCL</sequence>
<reference evidence="1" key="1">
    <citation type="submission" date="2020-11" db="EMBL/GenBank/DDBJ databases">
        <authorList>
            <person name="Tran Van P."/>
        </authorList>
    </citation>
    <scope>NUCLEOTIDE SEQUENCE</scope>
</reference>
<proteinExistence type="predicted"/>
<organism evidence="1">
    <name type="scientific">Cyprideis torosa</name>
    <dbReference type="NCBI Taxonomy" id="163714"/>
    <lineage>
        <taxon>Eukaryota</taxon>
        <taxon>Metazoa</taxon>
        <taxon>Ecdysozoa</taxon>
        <taxon>Arthropoda</taxon>
        <taxon>Crustacea</taxon>
        <taxon>Oligostraca</taxon>
        <taxon>Ostracoda</taxon>
        <taxon>Podocopa</taxon>
        <taxon>Podocopida</taxon>
        <taxon>Cytherocopina</taxon>
        <taxon>Cytheroidea</taxon>
        <taxon>Cytherideidae</taxon>
        <taxon>Cyprideis</taxon>
    </lineage>
</organism>
<name>A0A7R8WLP7_9CRUS</name>